<feature type="domain" description="Cytochrome c" evidence="5">
    <location>
        <begin position="626"/>
        <end position="715"/>
    </location>
</feature>
<keyword evidence="2 4" id="KW-0479">Metal-binding</keyword>
<dbReference type="InterPro" id="IPR055557">
    <property type="entry name" value="DUF7133"/>
</dbReference>
<dbReference type="Gene3D" id="1.25.10.10">
    <property type="entry name" value="Leucine-rich Repeat Variant"/>
    <property type="match status" value="1"/>
</dbReference>
<comment type="caution">
    <text evidence="6">The sequence shown here is derived from an EMBL/GenBank/DDBJ whole genome shotgun (WGS) entry which is preliminary data.</text>
</comment>
<dbReference type="SUPFAM" id="SSF46626">
    <property type="entry name" value="Cytochrome c"/>
    <property type="match status" value="1"/>
</dbReference>
<dbReference type="SUPFAM" id="SSF48371">
    <property type="entry name" value="ARM repeat"/>
    <property type="match status" value="1"/>
</dbReference>
<dbReference type="Gene3D" id="2.120.10.30">
    <property type="entry name" value="TolB, C-terminal domain"/>
    <property type="match status" value="1"/>
</dbReference>
<dbReference type="InterPro" id="IPR011042">
    <property type="entry name" value="6-blade_b-propeller_TolB-like"/>
</dbReference>
<dbReference type="InterPro" id="IPR016024">
    <property type="entry name" value="ARM-type_fold"/>
</dbReference>
<keyword evidence="7" id="KW-1185">Reference proteome</keyword>
<evidence type="ECO:0000256" key="3">
    <source>
        <dbReference type="ARBA" id="ARBA00023004"/>
    </source>
</evidence>
<gene>
    <name evidence="6" type="ORF">Q0590_22270</name>
</gene>
<dbReference type="Pfam" id="PF23500">
    <property type="entry name" value="DUF7133"/>
    <property type="match status" value="1"/>
</dbReference>
<dbReference type="SUPFAM" id="SSF50952">
    <property type="entry name" value="Soluble quinoprotein glucose dehydrogenase"/>
    <property type="match status" value="1"/>
</dbReference>
<dbReference type="Proteomes" id="UP001168528">
    <property type="component" value="Unassembled WGS sequence"/>
</dbReference>
<evidence type="ECO:0000259" key="5">
    <source>
        <dbReference type="PROSITE" id="PS51007"/>
    </source>
</evidence>
<protein>
    <submittedName>
        <fullName evidence="6">C-type cytochrome</fullName>
    </submittedName>
</protein>
<dbReference type="InterPro" id="IPR011041">
    <property type="entry name" value="Quinoprot_gluc/sorb_DH_b-prop"/>
</dbReference>
<reference evidence="6" key="1">
    <citation type="submission" date="2023-07" db="EMBL/GenBank/DDBJ databases">
        <title>The genome sequence of Rhodocytophaga aerolata KACC 12507.</title>
        <authorList>
            <person name="Zhang X."/>
        </authorList>
    </citation>
    <scope>NUCLEOTIDE SEQUENCE</scope>
    <source>
        <strain evidence="6">KACC 12507</strain>
    </source>
</reference>
<dbReference type="InterPro" id="IPR009056">
    <property type="entry name" value="Cyt_c-like_dom"/>
</dbReference>
<organism evidence="6 7">
    <name type="scientific">Rhodocytophaga aerolata</name>
    <dbReference type="NCBI Taxonomy" id="455078"/>
    <lineage>
        <taxon>Bacteria</taxon>
        <taxon>Pseudomonadati</taxon>
        <taxon>Bacteroidota</taxon>
        <taxon>Cytophagia</taxon>
        <taxon>Cytophagales</taxon>
        <taxon>Rhodocytophagaceae</taxon>
        <taxon>Rhodocytophaga</taxon>
    </lineage>
</organism>
<dbReference type="InterPro" id="IPR036909">
    <property type="entry name" value="Cyt_c-like_dom_sf"/>
</dbReference>
<evidence type="ECO:0000313" key="7">
    <source>
        <dbReference type="Proteomes" id="UP001168528"/>
    </source>
</evidence>
<dbReference type="InterPro" id="IPR011989">
    <property type="entry name" value="ARM-like"/>
</dbReference>
<evidence type="ECO:0000256" key="4">
    <source>
        <dbReference type="PROSITE-ProRule" id="PRU00433"/>
    </source>
</evidence>
<keyword evidence="3 4" id="KW-0408">Iron</keyword>
<dbReference type="Gene3D" id="1.10.760.10">
    <property type="entry name" value="Cytochrome c-like domain"/>
    <property type="match status" value="1"/>
</dbReference>
<evidence type="ECO:0000256" key="1">
    <source>
        <dbReference type="ARBA" id="ARBA00022617"/>
    </source>
</evidence>
<sequence>MKKAIWSILASASVSLILVTCQVSKKSPNDAPANVQEEMSFATPRTVDQNPSPAPLSPEQSLRTFRVPKGYRLELVASEPMISEPVALTWDGNGRMYVAQMETYMQTVDTTGEHVSASRVMLLEDTNGDGKMDKSSVFIDKLMLPRMVLCVGDELLVNETDTYDVYAYKDTNGDGKADQKRPVYKLGKKSPGNLEHQRSGLDWNLDNWIYVTVDPVRFRYVNGQLKPDTLINGSNGQWGLTHDNYGRLFFSRGGGENAGSGFQINPAYGQLEFRDAYIDSTFGAVWPIIKTPDIQGGLKRLREDSTLNHFTSGNGQSIFRGDRLPQTLVGDYLINEPVARIIRRAKVIANEGKTTLENAYQQEEFIASTDMNFRPVNTYTGPDGCLYIIDMNRGIIQEGTWTGPDSYLRPQILRLGLDQNKQRGRIYRLVYEGITPGPKPQMLTESTNKLVTYLDHPNGWWRDNAQKEVIVRADQTVVPILKQIAQGEQGNLSRKPGALGRLHALWTLEGLGAIDKEVVQNALKDQDAQVRRAAIWISEPYLKKNDTALINALAALQNDPSYDVRTQLLLSLQYSEVPQAKEIMNHILSANAGNEMLTSVKKTIEKNTEIRKFGHKLGNLDAASRKLILNGSITFKSLCATCHGGDGKGLPTQIAPPLVGNFRRMMEKKEAMIKIVLHGLTGPVEGKTYPDMMPPMGTNDDEWVASVLSYVRYDLGLSERGFGGNLSPEFLSRVIVTPEEVKKARDQTAGRTKTFTWEELEKVSQ</sequence>
<dbReference type="RefSeq" id="WP_302039821.1">
    <property type="nucleotide sequence ID" value="NZ_JAUKPO010000015.1"/>
</dbReference>
<name>A0ABT8RE71_9BACT</name>
<dbReference type="EMBL" id="JAUKPO010000015">
    <property type="protein sequence ID" value="MDO1449020.1"/>
    <property type="molecule type" value="Genomic_DNA"/>
</dbReference>
<accession>A0ABT8RE71</accession>
<evidence type="ECO:0000256" key="2">
    <source>
        <dbReference type="ARBA" id="ARBA00022723"/>
    </source>
</evidence>
<dbReference type="Pfam" id="PF00034">
    <property type="entry name" value="Cytochrom_C"/>
    <property type="match status" value="1"/>
</dbReference>
<dbReference type="PANTHER" id="PTHR33546">
    <property type="entry name" value="LARGE, MULTIFUNCTIONAL SECRETED PROTEIN-RELATED"/>
    <property type="match status" value="1"/>
</dbReference>
<evidence type="ECO:0000313" key="6">
    <source>
        <dbReference type="EMBL" id="MDO1449020.1"/>
    </source>
</evidence>
<proteinExistence type="predicted"/>
<dbReference type="PANTHER" id="PTHR33546:SF1">
    <property type="entry name" value="LARGE, MULTIFUNCTIONAL SECRETED PROTEIN"/>
    <property type="match status" value="1"/>
</dbReference>
<dbReference type="PROSITE" id="PS51007">
    <property type="entry name" value="CYTC"/>
    <property type="match status" value="1"/>
</dbReference>
<keyword evidence="1 4" id="KW-0349">Heme</keyword>